<protein>
    <submittedName>
        <fullName evidence="1">Uncharacterized protein</fullName>
    </submittedName>
</protein>
<dbReference type="RefSeq" id="WP_158445544.1">
    <property type="nucleotide sequence ID" value="NZ_JAOAOS010000020.1"/>
</dbReference>
<dbReference type="Proteomes" id="UP001595976">
    <property type="component" value="Unassembled WGS sequence"/>
</dbReference>
<evidence type="ECO:0000313" key="1">
    <source>
        <dbReference type="EMBL" id="MFC5295641.1"/>
    </source>
</evidence>
<organism evidence="1 2">
    <name type="scientific">Bosea minatitlanensis</name>
    <dbReference type="NCBI Taxonomy" id="128782"/>
    <lineage>
        <taxon>Bacteria</taxon>
        <taxon>Pseudomonadati</taxon>
        <taxon>Pseudomonadota</taxon>
        <taxon>Alphaproteobacteria</taxon>
        <taxon>Hyphomicrobiales</taxon>
        <taxon>Boseaceae</taxon>
        <taxon>Bosea</taxon>
    </lineage>
</organism>
<accession>A0ABW0FAS0</accession>
<name>A0ABW0FAS0_9HYPH</name>
<comment type="caution">
    <text evidence="1">The sequence shown here is derived from an EMBL/GenBank/DDBJ whole genome shotgun (WGS) entry which is preliminary data.</text>
</comment>
<keyword evidence="2" id="KW-1185">Reference proteome</keyword>
<sequence length="81" mass="7964">MLRSGERADRGRAGASATALLLLQAAASQAGIGPFAFRGLASPRSAASLYRAAARLAVPGVAGRRHAAGAAAAGQYGSSRA</sequence>
<reference evidence="2" key="1">
    <citation type="journal article" date="2019" name="Int. J. Syst. Evol. Microbiol.">
        <title>The Global Catalogue of Microorganisms (GCM) 10K type strain sequencing project: providing services to taxonomists for standard genome sequencing and annotation.</title>
        <authorList>
            <consortium name="The Broad Institute Genomics Platform"/>
            <consortium name="The Broad Institute Genome Sequencing Center for Infectious Disease"/>
            <person name="Wu L."/>
            <person name="Ma J."/>
        </authorList>
    </citation>
    <scope>NUCLEOTIDE SEQUENCE [LARGE SCALE GENOMIC DNA]</scope>
    <source>
        <strain evidence="2">CGMCC 1.15643</strain>
    </source>
</reference>
<gene>
    <name evidence="1" type="ORF">ACFPK2_21855</name>
</gene>
<proteinExistence type="predicted"/>
<evidence type="ECO:0000313" key="2">
    <source>
        <dbReference type="Proteomes" id="UP001595976"/>
    </source>
</evidence>
<dbReference type="EMBL" id="JBHSLI010000013">
    <property type="protein sequence ID" value="MFC5295641.1"/>
    <property type="molecule type" value="Genomic_DNA"/>
</dbReference>